<evidence type="ECO:0000313" key="1">
    <source>
        <dbReference type="EMBL" id="ASU14270.1"/>
    </source>
</evidence>
<dbReference type="GeneID" id="93225529"/>
<proteinExistence type="predicted"/>
<dbReference type="Proteomes" id="UP000215452">
    <property type="component" value="Chromosome"/>
</dbReference>
<evidence type="ECO:0000313" key="2">
    <source>
        <dbReference type="Proteomes" id="UP000215452"/>
    </source>
</evidence>
<reference evidence="1 2" key="1">
    <citation type="submission" date="2017-08" db="EMBL/GenBank/DDBJ databases">
        <title>The complete genome sequence of a Mycoplasma hyopneumoniae isolate in Korea.</title>
        <authorList>
            <person name="Han J."/>
            <person name="Lee N."/>
        </authorList>
    </citation>
    <scope>NUCLEOTIDE SEQUENCE [LARGE SCALE GENOMIC DNA]</scope>
    <source>
        <strain evidence="1 2">KM014</strain>
    </source>
</reference>
<sequence>MEVDTYWIINRIRAGDSNSFQFAFDVENIKVNYLSPDDGKE</sequence>
<organism evidence="1 2">
    <name type="scientific">Mesomycoplasma hyopneumoniae</name>
    <name type="common">Mycoplasma hyopneumoniae</name>
    <dbReference type="NCBI Taxonomy" id="2099"/>
    <lineage>
        <taxon>Bacteria</taxon>
        <taxon>Bacillati</taxon>
        <taxon>Mycoplasmatota</taxon>
        <taxon>Mycoplasmoidales</taxon>
        <taxon>Metamycoplasmataceae</taxon>
        <taxon>Mesomycoplasma</taxon>
    </lineage>
</organism>
<name>A0A223M9M7_MESHO</name>
<dbReference type="AlphaFoldDB" id="A0A223M9M7"/>
<protein>
    <submittedName>
        <fullName evidence="1">Uncharacterized protein</fullName>
    </submittedName>
</protein>
<dbReference type="EMBL" id="CP022714">
    <property type="protein sequence ID" value="ASU14270.1"/>
    <property type="molecule type" value="Genomic_DNA"/>
</dbReference>
<accession>A0A223M9M7</accession>
<dbReference type="RefSeq" id="WP_258556638.1">
    <property type="nucleotide sequence ID" value="NZ_LR214993.1"/>
</dbReference>
<gene>
    <name evidence="1" type="ORF">CIB43_00372</name>
</gene>